<dbReference type="SUPFAM" id="SSF53474">
    <property type="entry name" value="alpha/beta-Hydrolases"/>
    <property type="match status" value="1"/>
</dbReference>
<evidence type="ECO:0000259" key="2">
    <source>
        <dbReference type="Pfam" id="PF00561"/>
    </source>
</evidence>
<dbReference type="GO" id="GO:0016787">
    <property type="term" value="F:hydrolase activity"/>
    <property type="evidence" value="ECO:0007669"/>
    <property type="project" value="UniProtKB-KW"/>
</dbReference>
<dbReference type="InterPro" id="IPR000639">
    <property type="entry name" value="Epox_hydrolase-like"/>
</dbReference>
<keyword evidence="4" id="KW-1185">Reference proteome</keyword>
<dbReference type="InterPro" id="IPR029058">
    <property type="entry name" value="AB_hydrolase_fold"/>
</dbReference>
<dbReference type="RefSeq" id="WP_301229102.1">
    <property type="nucleotide sequence ID" value="NZ_JAROCG010000002.1"/>
</dbReference>
<dbReference type="PRINTS" id="PR00111">
    <property type="entry name" value="ABHYDROLASE"/>
</dbReference>
<keyword evidence="3" id="KW-0378">Hydrolase</keyword>
<gene>
    <name evidence="3" type="ORF">P5G52_15340</name>
</gene>
<proteinExistence type="predicted"/>
<dbReference type="Gene3D" id="3.40.50.1820">
    <property type="entry name" value="alpha/beta hydrolase"/>
    <property type="match status" value="1"/>
</dbReference>
<organism evidence="3 4">
    <name type="scientific">Arthrobacter burdickii</name>
    <dbReference type="NCBI Taxonomy" id="3035920"/>
    <lineage>
        <taxon>Bacteria</taxon>
        <taxon>Bacillati</taxon>
        <taxon>Actinomycetota</taxon>
        <taxon>Actinomycetes</taxon>
        <taxon>Micrococcales</taxon>
        <taxon>Micrococcaceae</taxon>
        <taxon>Arthrobacter</taxon>
    </lineage>
</organism>
<dbReference type="Pfam" id="PF00561">
    <property type="entry name" value="Abhydrolase_1"/>
    <property type="match status" value="1"/>
</dbReference>
<name>A0ABT8K474_9MICC</name>
<dbReference type="EMBL" id="JAROCG010000002">
    <property type="protein sequence ID" value="MDN4612240.1"/>
    <property type="molecule type" value="Genomic_DNA"/>
</dbReference>
<evidence type="ECO:0000313" key="4">
    <source>
        <dbReference type="Proteomes" id="UP001174209"/>
    </source>
</evidence>
<dbReference type="PANTHER" id="PTHR43689">
    <property type="entry name" value="HYDROLASE"/>
    <property type="match status" value="1"/>
</dbReference>
<feature type="region of interest" description="Disordered" evidence="1">
    <location>
        <begin position="1"/>
        <end position="24"/>
    </location>
</feature>
<evidence type="ECO:0000313" key="3">
    <source>
        <dbReference type="EMBL" id="MDN4612240.1"/>
    </source>
</evidence>
<protein>
    <submittedName>
        <fullName evidence="3">Alpha/beta fold hydrolase</fullName>
    </submittedName>
</protein>
<reference evidence="3" key="1">
    <citation type="submission" date="2023-06" db="EMBL/GenBank/DDBJ databases">
        <title>MT1 and MT2 Draft Genomes of Novel Species.</title>
        <authorList>
            <person name="Venkateswaran K."/>
        </authorList>
    </citation>
    <scope>NUCLEOTIDE SEQUENCE</scope>
    <source>
        <strain evidence="3">IIF3SC-B10</strain>
    </source>
</reference>
<feature type="compositionally biased region" description="Low complexity" evidence="1">
    <location>
        <begin position="7"/>
        <end position="24"/>
    </location>
</feature>
<evidence type="ECO:0000256" key="1">
    <source>
        <dbReference type="SAM" id="MobiDB-lite"/>
    </source>
</evidence>
<feature type="domain" description="AB hydrolase-1" evidence="2">
    <location>
        <begin position="47"/>
        <end position="287"/>
    </location>
</feature>
<comment type="caution">
    <text evidence="3">The sequence shown here is derived from an EMBL/GenBank/DDBJ whole genome shotgun (WGS) entry which is preliminary data.</text>
</comment>
<accession>A0ABT8K474</accession>
<dbReference type="PANTHER" id="PTHR43689:SF8">
    <property type="entry name" value="ALPHA_BETA-HYDROLASES SUPERFAMILY PROTEIN"/>
    <property type="match status" value="1"/>
</dbReference>
<dbReference type="PRINTS" id="PR00412">
    <property type="entry name" value="EPOXHYDRLASE"/>
</dbReference>
<dbReference type="InterPro" id="IPR000073">
    <property type="entry name" value="AB_hydrolase_1"/>
</dbReference>
<dbReference type="Proteomes" id="UP001174209">
    <property type="component" value="Unassembled WGS sequence"/>
</dbReference>
<sequence length="311" mass="34524">MSGARAGVGPSSSSEASAPGAAAPDDGFLRVRGIRVRYRDEGAREKPPVLLLHGIGRSLEDWEGLYGRLAPDHRVLSVDLPGFGLSERTEGRYSMESMARFVLAALDTLGEHRPLHVVGNSLGGAVAMKISALEPQRVRSMVLVNSAGFGKEVTLALRILAIRPIGRRLLKDKSRKAAYRTERSLFYDKRFVTEERLDHAQEVGRNPGYDEVLLAVARHLGTVRGVRRRWRTQLLRTVAAQRKPTLVVWGDEDRVLPASHLEHARTVFPHAEFHLFEKCGHMPQIEREEEFDALVRQFVSGVESQGPGCVS</sequence>